<dbReference type="InterPro" id="IPR002075">
    <property type="entry name" value="NTF2_dom"/>
</dbReference>
<dbReference type="GO" id="GO:0005829">
    <property type="term" value="C:cytosol"/>
    <property type="evidence" value="ECO:0007669"/>
    <property type="project" value="TreeGrafter"/>
</dbReference>
<reference evidence="6" key="1">
    <citation type="journal article" date="2023" name="Plant J.">
        <title>Genome sequences and population genomics provide insights into the demographic history, inbreeding, and mutation load of two 'living fossil' tree species of Dipteronia.</title>
        <authorList>
            <person name="Feng Y."/>
            <person name="Comes H.P."/>
            <person name="Chen J."/>
            <person name="Zhu S."/>
            <person name="Lu R."/>
            <person name="Zhang X."/>
            <person name="Li P."/>
            <person name="Qiu J."/>
            <person name="Olsen K.M."/>
            <person name="Qiu Y."/>
        </authorList>
    </citation>
    <scope>NUCLEOTIDE SEQUENCE</scope>
    <source>
        <strain evidence="6">NBL</strain>
    </source>
</reference>
<dbReference type="EMBL" id="JANJYJ010000009">
    <property type="protein sequence ID" value="KAK3187688.1"/>
    <property type="molecule type" value="Genomic_DNA"/>
</dbReference>
<dbReference type="GO" id="GO:0003729">
    <property type="term" value="F:mRNA binding"/>
    <property type="evidence" value="ECO:0007669"/>
    <property type="project" value="TreeGrafter"/>
</dbReference>
<dbReference type="InterPro" id="IPR018222">
    <property type="entry name" value="Nuclear_transport_factor_2_euk"/>
</dbReference>
<keyword evidence="7" id="KW-1185">Reference proteome</keyword>
<accession>A0AAE0DT58</accession>
<dbReference type="Pfam" id="PF02136">
    <property type="entry name" value="NTF2"/>
    <property type="match status" value="1"/>
</dbReference>
<gene>
    <name evidence="6" type="ORF">Dsin_027249</name>
</gene>
<protein>
    <recommendedName>
        <fullName evidence="8">G3BP-like protein</fullName>
    </recommendedName>
</protein>
<evidence type="ECO:0008006" key="8">
    <source>
        <dbReference type="Google" id="ProtNLM"/>
    </source>
</evidence>
<dbReference type="Gene3D" id="3.10.450.50">
    <property type="match status" value="1"/>
</dbReference>
<dbReference type="PANTHER" id="PTHR10693">
    <property type="entry name" value="RAS GTPASE-ACTIVATING PROTEIN-BINDING PROTEIN"/>
    <property type="match status" value="1"/>
</dbReference>
<evidence type="ECO:0000313" key="7">
    <source>
        <dbReference type="Proteomes" id="UP001281410"/>
    </source>
</evidence>
<feature type="region of interest" description="Disordered" evidence="3">
    <location>
        <begin position="389"/>
        <end position="471"/>
    </location>
</feature>
<dbReference type="InterPro" id="IPR035979">
    <property type="entry name" value="RBD_domain_sf"/>
</dbReference>
<dbReference type="AlphaFoldDB" id="A0AAE0DT58"/>
<dbReference type="Pfam" id="PF00076">
    <property type="entry name" value="RRM_1"/>
    <property type="match status" value="1"/>
</dbReference>
<dbReference type="GO" id="GO:1990904">
    <property type="term" value="C:ribonucleoprotein complex"/>
    <property type="evidence" value="ECO:0007669"/>
    <property type="project" value="TreeGrafter"/>
</dbReference>
<dbReference type="Gene3D" id="3.30.70.330">
    <property type="match status" value="1"/>
</dbReference>
<feature type="compositionally biased region" description="Polar residues" evidence="3">
    <location>
        <begin position="460"/>
        <end position="471"/>
    </location>
</feature>
<dbReference type="Proteomes" id="UP001281410">
    <property type="component" value="Unassembled WGS sequence"/>
</dbReference>
<dbReference type="PANTHER" id="PTHR10693:SF58">
    <property type="entry name" value="OS02G0131700 PROTEIN"/>
    <property type="match status" value="1"/>
</dbReference>
<keyword evidence="1 2" id="KW-0694">RNA-binding</keyword>
<dbReference type="SUPFAM" id="SSF54427">
    <property type="entry name" value="NTF2-like"/>
    <property type="match status" value="1"/>
</dbReference>
<dbReference type="SUPFAM" id="SSF54928">
    <property type="entry name" value="RNA-binding domain, RBD"/>
    <property type="match status" value="1"/>
</dbReference>
<sequence>MATPFPIPVTAAQVGTYFVGQYYQVLQQQPDFVHQFYSDSSTMLRIDGNARETATAMLQIHALIMSLNYTGIEIKTAHSLESWNAGVLVMVSGSVQLKDFSRRKFVQTFFLAPQEKGYFVLNDIFHFIDEEIIHHHPAVLLAQTNLDSKLNASATIPDPVSNYLMGSEIQAREYVAPVDVQENGPVDGYSFSEQRLEQVPECENILEDNSAEELNGSLQNTVNAVQDHLPASFEDPLGEPQKHTYASILRVAKGLSAPSVAPQTAVNKNVPPASDWNNHALQPTTQQETVLPNVYERSGADIGEEILAVEDEEEIKSVYVRNLPSNVSEFEIAEEFTKFGELSSEGVVIRSRKDVGVCYAFVEFEDMTGVHNAVNAGSAQVAGRQVYIEERRPNSNIPSRGGRRGRGRGSYQMDASRGRFSSRSYGRGGAYDGGDRDYNRPRGNGFYRPGLRQDRGFSGHQVSRSAQNLSE</sequence>
<dbReference type="PROSITE" id="PS50177">
    <property type="entry name" value="NTF2_DOMAIN"/>
    <property type="match status" value="1"/>
</dbReference>
<dbReference type="SMART" id="SM00360">
    <property type="entry name" value="RRM"/>
    <property type="match status" value="1"/>
</dbReference>
<dbReference type="CDD" id="cd00780">
    <property type="entry name" value="NTF2"/>
    <property type="match status" value="1"/>
</dbReference>
<name>A0AAE0DT58_9ROSI</name>
<feature type="domain" description="RRM" evidence="4">
    <location>
        <begin position="316"/>
        <end position="393"/>
    </location>
</feature>
<dbReference type="InterPro" id="IPR039539">
    <property type="entry name" value="Ras_GTPase_bind_prot"/>
</dbReference>
<dbReference type="InterPro" id="IPR000504">
    <property type="entry name" value="RRM_dom"/>
</dbReference>
<evidence type="ECO:0000259" key="5">
    <source>
        <dbReference type="PROSITE" id="PS50177"/>
    </source>
</evidence>
<dbReference type="InterPro" id="IPR032710">
    <property type="entry name" value="NTF2-like_dom_sf"/>
</dbReference>
<evidence type="ECO:0000256" key="3">
    <source>
        <dbReference type="SAM" id="MobiDB-lite"/>
    </source>
</evidence>
<dbReference type="FunFam" id="3.10.450.50:FF:000003">
    <property type="entry name" value="Nuclear transport factor 2 family protein"/>
    <property type="match status" value="1"/>
</dbReference>
<organism evidence="6 7">
    <name type="scientific">Dipteronia sinensis</name>
    <dbReference type="NCBI Taxonomy" id="43782"/>
    <lineage>
        <taxon>Eukaryota</taxon>
        <taxon>Viridiplantae</taxon>
        <taxon>Streptophyta</taxon>
        <taxon>Embryophyta</taxon>
        <taxon>Tracheophyta</taxon>
        <taxon>Spermatophyta</taxon>
        <taxon>Magnoliopsida</taxon>
        <taxon>eudicotyledons</taxon>
        <taxon>Gunneridae</taxon>
        <taxon>Pentapetalae</taxon>
        <taxon>rosids</taxon>
        <taxon>malvids</taxon>
        <taxon>Sapindales</taxon>
        <taxon>Sapindaceae</taxon>
        <taxon>Hippocastanoideae</taxon>
        <taxon>Acereae</taxon>
        <taxon>Dipteronia</taxon>
    </lineage>
</organism>
<evidence type="ECO:0000256" key="2">
    <source>
        <dbReference type="PROSITE-ProRule" id="PRU00176"/>
    </source>
</evidence>
<evidence type="ECO:0000313" key="6">
    <source>
        <dbReference type="EMBL" id="KAK3187688.1"/>
    </source>
</evidence>
<evidence type="ECO:0000256" key="1">
    <source>
        <dbReference type="ARBA" id="ARBA00022884"/>
    </source>
</evidence>
<proteinExistence type="predicted"/>
<comment type="caution">
    <text evidence="6">The sequence shown here is derived from an EMBL/GenBank/DDBJ whole genome shotgun (WGS) entry which is preliminary data.</text>
</comment>
<dbReference type="CDD" id="cd00590">
    <property type="entry name" value="RRM_SF"/>
    <property type="match status" value="1"/>
</dbReference>
<dbReference type="InterPro" id="IPR012677">
    <property type="entry name" value="Nucleotide-bd_a/b_plait_sf"/>
</dbReference>
<evidence type="ECO:0000259" key="4">
    <source>
        <dbReference type="PROSITE" id="PS50102"/>
    </source>
</evidence>
<feature type="domain" description="NTF2" evidence="5">
    <location>
        <begin position="14"/>
        <end position="127"/>
    </location>
</feature>
<dbReference type="PROSITE" id="PS50102">
    <property type="entry name" value="RRM"/>
    <property type="match status" value="1"/>
</dbReference>